<evidence type="ECO:0000259" key="2">
    <source>
        <dbReference type="Pfam" id="PF07833"/>
    </source>
</evidence>
<keyword evidence="1" id="KW-0732">Signal</keyword>
<dbReference type="Pfam" id="PF07833">
    <property type="entry name" value="Cu_amine_oxidN1"/>
    <property type="match status" value="1"/>
</dbReference>
<dbReference type="AlphaFoldDB" id="A0A1E3L9H1"/>
<evidence type="ECO:0000313" key="3">
    <source>
        <dbReference type="EMBL" id="ODP30221.1"/>
    </source>
</evidence>
<sequence length="391" mass="43619">MNKKMIFSALLSSTLLLQSSLCNPALASSSSFPTTYTFYFADDPKGFIVNPTINQNGTIFVDIRELAQDAGLTFAWDSTVQRASINGFMKKAAIRLGSHTAMLDGKMVTLSAAPFKSKEKRNNVEAVYVPIRFAVQLLGGDHIEIDRQQVHVTARNIKSYDVITDVYNGSTYTLKKDGGDLYVAHGKQAPVKLVSLDTDFNSTDMEFELTAGGLLILTINDAYGEPHIHNQQVKLIFQKGKLIRKAYTDFTTINDSDISTYQGKIVLSDGKILRMIEDGTGNVVDQLDLVKLGGDSNEKYAVEGLYDDAIIMRTASKGRLLLIDHNTNQTITLYKELLDTSWQKQISEDVDIDSFGSGDYLQFDKRVNHTFYFTFRAGSNQEKHFTYTLKS</sequence>
<feature type="domain" description="Copper amine oxidase-like N-terminal" evidence="2">
    <location>
        <begin position="49"/>
        <end position="141"/>
    </location>
</feature>
<dbReference type="STRING" id="1886670.PTI45_00463"/>
<dbReference type="RefSeq" id="WP_069325931.1">
    <property type="nucleotide sequence ID" value="NZ_MDER01000024.1"/>
</dbReference>
<dbReference type="EMBL" id="MDER01000024">
    <property type="protein sequence ID" value="ODP30221.1"/>
    <property type="molecule type" value="Genomic_DNA"/>
</dbReference>
<protein>
    <recommendedName>
        <fullName evidence="2">Copper amine oxidase-like N-terminal domain-containing protein</fullName>
    </recommendedName>
</protein>
<name>A0A1E3L9H1_9BACL</name>
<feature type="signal peptide" evidence="1">
    <location>
        <begin position="1"/>
        <end position="27"/>
    </location>
</feature>
<comment type="caution">
    <text evidence="3">The sequence shown here is derived from an EMBL/GenBank/DDBJ whole genome shotgun (WGS) entry which is preliminary data.</text>
</comment>
<feature type="chain" id="PRO_5009131405" description="Copper amine oxidase-like N-terminal domain-containing protein" evidence="1">
    <location>
        <begin position="28"/>
        <end position="391"/>
    </location>
</feature>
<evidence type="ECO:0000313" key="4">
    <source>
        <dbReference type="Proteomes" id="UP000094578"/>
    </source>
</evidence>
<gene>
    <name evidence="3" type="ORF">PTI45_00463</name>
</gene>
<evidence type="ECO:0000256" key="1">
    <source>
        <dbReference type="SAM" id="SignalP"/>
    </source>
</evidence>
<dbReference type="Proteomes" id="UP000094578">
    <property type="component" value="Unassembled WGS sequence"/>
</dbReference>
<organism evidence="3 4">
    <name type="scientific">Paenibacillus nuruki</name>
    <dbReference type="NCBI Taxonomy" id="1886670"/>
    <lineage>
        <taxon>Bacteria</taxon>
        <taxon>Bacillati</taxon>
        <taxon>Bacillota</taxon>
        <taxon>Bacilli</taxon>
        <taxon>Bacillales</taxon>
        <taxon>Paenibacillaceae</taxon>
        <taxon>Paenibacillus</taxon>
    </lineage>
</organism>
<dbReference type="Gene3D" id="3.30.457.10">
    <property type="entry name" value="Copper amine oxidase-like, N-terminal domain"/>
    <property type="match status" value="1"/>
</dbReference>
<keyword evidence="4" id="KW-1185">Reference proteome</keyword>
<accession>A0A1E3L9H1</accession>
<dbReference type="InterPro" id="IPR036582">
    <property type="entry name" value="Mao_N_sf"/>
</dbReference>
<dbReference type="InterPro" id="IPR012854">
    <property type="entry name" value="Cu_amine_oxidase-like_N"/>
</dbReference>
<reference evidence="3 4" key="1">
    <citation type="submission" date="2016-08" db="EMBL/GenBank/DDBJ databases">
        <title>Genome sequencing of Paenibacillus sp. TI45-13ar, isolated from Korean traditional nuruk.</title>
        <authorList>
            <person name="Kim S.-J."/>
        </authorList>
    </citation>
    <scope>NUCLEOTIDE SEQUENCE [LARGE SCALE GENOMIC DNA]</scope>
    <source>
        <strain evidence="3 4">TI45-13ar</strain>
    </source>
</reference>
<dbReference type="SUPFAM" id="SSF55383">
    <property type="entry name" value="Copper amine oxidase, domain N"/>
    <property type="match status" value="1"/>
</dbReference>
<proteinExistence type="predicted"/>